<dbReference type="AlphaFoldDB" id="A0A1V2I5M7"/>
<reference evidence="3" key="1">
    <citation type="submission" date="2016-10" db="EMBL/GenBank/DDBJ databases">
        <title>Frankia sp. NRRL B-16386 Genome sequencing.</title>
        <authorList>
            <person name="Ghodhbane-Gtari F."/>
            <person name="Swanson E."/>
            <person name="Gueddou A."/>
            <person name="Hezbri K."/>
            <person name="Ktari K."/>
            <person name="Nouioui I."/>
            <person name="Morris K."/>
            <person name="Simpson S."/>
            <person name="Abebe-Akele F."/>
            <person name="Thomas K."/>
            <person name="Gtari M."/>
            <person name="Tisa L.S."/>
        </authorList>
    </citation>
    <scope>NUCLEOTIDE SEQUENCE [LARGE SCALE GENOMIC DNA]</scope>
    <source>
        <strain evidence="3">NRRL B-16386</strain>
    </source>
</reference>
<sequence>MSRGNAEFRTAGAAPDRADGQFISLLTAVGPQVVAADPTPPPRPRHRARAMARSASHSMGCPSAQPQPRPRPRLRAATPTGPAACCRWSARQLPWGEPTIMITSTGAIIGRVDLASELP</sequence>
<keyword evidence="3" id="KW-1185">Reference proteome</keyword>
<feature type="region of interest" description="Disordered" evidence="1">
    <location>
        <begin position="33"/>
        <end position="82"/>
    </location>
</feature>
<evidence type="ECO:0000256" key="1">
    <source>
        <dbReference type="SAM" id="MobiDB-lite"/>
    </source>
</evidence>
<dbReference type="Proteomes" id="UP000188929">
    <property type="component" value="Unassembled WGS sequence"/>
</dbReference>
<name>A0A1V2I5M7_9ACTN</name>
<organism evidence="2 3">
    <name type="scientific">Pseudofrankia asymbiotica</name>
    <dbReference type="NCBI Taxonomy" id="1834516"/>
    <lineage>
        <taxon>Bacteria</taxon>
        <taxon>Bacillati</taxon>
        <taxon>Actinomycetota</taxon>
        <taxon>Actinomycetes</taxon>
        <taxon>Frankiales</taxon>
        <taxon>Frankiaceae</taxon>
        <taxon>Pseudofrankia</taxon>
    </lineage>
</organism>
<comment type="caution">
    <text evidence="2">The sequence shown here is derived from an EMBL/GenBank/DDBJ whole genome shotgun (WGS) entry which is preliminary data.</text>
</comment>
<accession>A0A1V2I5M7</accession>
<protein>
    <submittedName>
        <fullName evidence="2">Uncharacterized protein</fullName>
    </submittedName>
</protein>
<evidence type="ECO:0000313" key="3">
    <source>
        <dbReference type="Proteomes" id="UP000188929"/>
    </source>
</evidence>
<proteinExistence type="predicted"/>
<gene>
    <name evidence="2" type="ORF">BL253_28655</name>
</gene>
<dbReference type="EMBL" id="MOMC01000065">
    <property type="protein sequence ID" value="ONH24976.1"/>
    <property type="molecule type" value="Genomic_DNA"/>
</dbReference>
<evidence type="ECO:0000313" key="2">
    <source>
        <dbReference type="EMBL" id="ONH24976.1"/>
    </source>
</evidence>